<keyword evidence="3" id="KW-1185">Reference proteome</keyword>
<feature type="transmembrane region" description="Helical" evidence="1">
    <location>
        <begin position="54"/>
        <end position="73"/>
    </location>
</feature>
<gene>
    <name evidence="2" type="ORF">HMPREF9447_03263</name>
</gene>
<name>K9EL06_9BACE</name>
<protein>
    <submittedName>
        <fullName evidence="2">Uncharacterized protein</fullName>
    </submittedName>
</protein>
<feature type="transmembrane region" description="Helical" evidence="1">
    <location>
        <begin position="12"/>
        <end position="34"/>
    </location>
</feature>
<evidence type="ECO:0000256" key="1">
    <source>
        <dbReference type="SAM" id="Phobius"/>
    </source>
</evidence>
<comment type="caution">
    <text evidence="2">The sequence shown here is derived from an EMBL/GenBank/DDBJ whole genome shotgun (WGS) entry which is preliminary data.</text>
</comment>
<keyword evidence="1" id="KW-0812">Transmembrane</keyword>
<organism evidence="2 3">
    <name type="scientific">Bacteroides oleiciplenus YIT 12058</name>
    <dbReference type="NCBI Taxonomy" id="742727"/>
    <lineage>
        <taxon>Bacteria</taxon>
        <taxon>Pseudomonadati</taxon>
        <taxon>Bacteroidota</taxon>
        <taxon>Bacteroidia</taxon>
        <taxon>Bacteroidales</taxon>
        <taxon>Bacteroidaceae</taxon>
        <taxon>Bacteroides</taxon>
    </lineage>
</organism>
<dbReference type="PATRIC" id="fig|742727.4.peg.3335"/>
<dbReference type="EMBL" id="ADLF01000013">
    <property type="protein sequence ID" value="EKU89825.1"/>
    <property type="molecule type" value="Genomic_DNA"/>
</dbReference>
<dbReference type="HOGENOM" id="CLU_2566758_0_0_10"/>
<accession>K9EL06</accession>
<evidence type="ECO:0000313" key="2">
    <source>
        <dbReference type="EMBL" id="EKU89825.1"/>
    </source>
</evidence>
<dbReference type="STRING" id="742727.HMPREF9447_03263"/>
<dbReference type="Proteomes" id="UP000009872">
    <property type="component" value="Unassembled WGS sequence"/>
</dbReference>
<reference evidence="2 3" key="1">
    <citation type="submission" date="2012-09" db="EMBL/GenBank/DDBJ databases">
        <title>The Genome Sequence of Bacteroides oleiciplenus YIT 12058.</title>
        <authorList>
            <consortium name="The Broad Institute Genome Sequencing Platform"/>
            <person name="Earl A."/>
            <person name="Ward D."/>
            <person name="Feldgarden M."/>
            <person name="Gevers D."/>
            <person name="Morotomi M."/>
            <person name="Walker B."/>
            <person name="Young S.K."/>
            <person name="Zeng Q."/>
            <person name="Gargeya S."/>
            <person name="Fitzgerald M."/>
            <person name="Haas B."/>
            <person name="Abouelleil A."/>
            <person name="Alvarado L."/>
            <person name="Arachchi H.M."/>
            <person name="Berlin A.M."/>
            <person name="Chapman S.B."/>
            <person name="Goldberg J."/>
            <person name="Griggs A."/>
            <person name="Gujja S."/>
            <person name="Hansen M."/>
            <person name="Howarth C."/>
            <person name="Imamovic A."/>
            <person name="Larimer J."/>
            <person name="McCowen C."/>
            <person name="Montmayeur A."/>
            <person name="Murphy C."/>
            <person name="Neiman D."/>
            <person name="Pearson M."/>
            <person name="Priest M."/>
            <person name="Roberts A."/>
            <person name="Saif S."/>
            <person name="Shea T."/>
            <person name="Sisk P."/>
            <person name="Sykes S."/>
            <person name="Wortman J."/>
            <person name="Nusbaum C."/>
            <person name="Birren B."/>
        </authorList>
    </citation>
    <scope>NUCLEOTIDE SEQUENCE [LARGE SCALE GENOMIC DNA]</scope>
    <source>
        <strain evidence="2 3">YIT 12058</strain>
    </source>
</reference>
<sequence>MKNSTLQRVAAVDNIIKPAGTATLTCYVIPYLWYPIQQLLEWHYPHALYSGIPGLLKSLVFSLIIVIIAGLLAKINIKLKI</sequence>
<proteinExistence type="predicted"/>
<dbReference type="AlphaFoldDB" id="K9EL06"/>
<keyword evidence="1" id="KW-0472">Membrane</keyword>
<dbReference type="eggNOG" id="COG4299">
    <property type="taxonomic scope" value="Bacteria"/>
</dbReference>
<evidence type="ECO:0000313" key="3">
    <source>
        <dbReference type="Proteomes" id="UP000009872"/>
    </source>
</evidence>
<keyword evidence="1" id="KW-1133">Transmembrane helix</keyword>